<dbReference type="EMBL" id="MCFD01000019">
    <property type="protein sequence ID" value="ORX65983.1"/>
    <property type="molecule type" value="Genomic_DNA"/>
</dbReference>
<dbReference type="Gene3D" id="3.80.10.10">
    <property type="entry name" value="Ribonuclease Inhibitor"/>
    <property type="match status" value="1"/>
</dbReference>
<reference evidence="2 3" key="1">
    <citation type="submission" date="2016-07" db="EMBL/GenBank/DDBJ databases">
        <title>Pervasive Adenine N6-methylation of Active Genes in Fungi.</title>
        <authorList>
            <consortium name="DOE Joint Genome Institute"/>
            <person name="Mondo S.J."/>
            <person name="Dannebaum R.O."/>
            <person name="Kuo R.C."/>
            <person name="Labutti K."/>
            <person name="Haridas S."/>
            <person name="Kuo A."/>
            <person name="Salamov A."/>
            <person name="Ahrendt S.R."/>
            <person name="Lipzen A."/>
            <person name="Sullivan W."/>
            <person name="Andreopoulos W.B."/>
            <person name="Clum A."/>
            <person name="Lindquist E."/>
            <person name="Daum C."/>
            <person name="Ramamoorthy G.K."/>
            <person name="Gryganskyi A."/>
            <person name="Culley D."/>
            <person name="Magnuson J.K."/>
            <person name="James T.Y."/>
            <person name="O'Malley M.A."/>
            <person name="Stajich J.E."/>
            <person name="Spatafora J.W."/>
            <person name="Visel A."/>
            <person name="Grigoriev I.V."/>
        </authorList>
    </citation>
    <scope>NUCLEOTIDE SEQUENCE [LARGE SCALE GENOMIC DNA]</scope>
    <source>
        <strain evidence="2 3">ATCC 12442</strain>
    </source>
</reference>
<evidence type="ECO:0000259" key="1">
    <source>
        <dbReference type="Pfam" id="PF12937"/>
    </source>
</evidence>
<name>A0A1Y1VXR1_9FUNG</name>
<dbReference type="InterPro" id="IPR001810">
    <property type="entry name" value="F-box_dom"/>
</dbReference>
<organism evidence="2 3">
    <name type="scientific">Linderina pennispora</name>
    <dbReference type="NCBI Taxonomy" id="61395"/>
    <lineage>
        <taxon>Eukaryota</taxon>
        <taxon>Fungi</taxon>
        <taxon>Fungi incertae sedis</taxon>
        <taxon>Zoopagomycota</taxon>
        <taxon>Kickxellomycotina</taxon>
        <taxon>Kickxellomycetes</taxon>
        <taxon>Kickxellales</taxon>
        <taxon>Kickxellaceae</taxon>
        <taxon>Linderina</taxon>
    </lineage>
</organism>
<sequence>MALNSILTNTKITRTLFSYLSFSDRLSVTATSKSWRSVFVPLLWAELTEDHYSLVQFERLVSKYGQHIESFYVLDPDNETQSRAIRNIDAIINSISKLPNLKRLDIDNVEMPAQKLEKLISELKTEKLVALTVDIEEPTTRKTVETALDRYGSQLVLLSIDKITDDIAAALNDRWNKLVALETLRLAFFLNESQNAFAKLSAADLPNLRMLSVREDTNDEQLRSLVRELRMTYPTFISPEGLSIILEAHLPHLHELHLVGPGVDLASIWQSSWPQPLALRDVMLSVAHVSAEILTSVLA</sequence>
<feature type="non-terminal residue" evidence="2">
    <location>
        <position position="299"/>
    </location>
</feature>
<accession>A0A1Y1VXR1</accession>
<dbReference type="Proteomes" id="UP000193922">
    <property type="component" value="Unassembled WGS sequence"/>
</dbReference>
<protein>
    <recommendedName>
        <fullName evidence="1">F-box domain-containing protein</fullName>
    </recommendedName>
</protein>
<proteinExistence type="predicted"/>
<comment type="caution">
    <text evidence="2">The sequence shown here is derived from an EMBL/GenBank/DDBJ whole genome shotgun (WGS) entry which is preliminary data.</text>
</comment>
<dbReference type="InterPro" id="IPR036047">
    <property type="entry name" value="F-box-like_dom_sf"/>
</dbReference>
<dbReference type="OrthoDB" id="10317100at2759"/>
<dbReference type="SUPFAM" id="SSF81383">
    <property type="entry name" value="F-box domain"/>
    <property type="match status" value="1"/>
</dbReference>
<dbReference type="AlphaFoldDB" id="A0A1Y1VXR1"/>
<evidence type="ECO:0000313" key="2">
    <source>
        <dbReference type="EMBL" id="ORX65983.1"/>
    </source>
</evidence>
<dbReference type="SUPFAM" id="SSF52047">
    <property type="entry name" value="RNI-like"/>
    <property type="match status" value="1"/>
</dbReference>
<evidence type="ECO:0000313" key="3">
    <source>
        <dbReference type="Proteomes" id="UP000193922"/>
    </source>
</evidence>
<feature type="domain" description="F-box" evidence="1">
    <location>
        <begin position="16"/>
        <end position="47"/>
    </location>
</feature>
<dbReference type="Pfam" id="PF12937">
    <property type="entry name" value="F-box-like"/>
    <property type="match status" value="1"/>
</dbReference>
<keyword evidence="3" id="KW-1185">Reference proteome</keyword>
<dbReference type="RefSeq" id="XP_040740054.1">
    <property type="nucleotide sequence ID" value="XM_040888749.1"/>
</dbReference>
<dbReference type="InterPro" id="IPR032675">
    <property type="entry name" value="LRR_dom_sf"/>
</dbReference>
<dbReference type="GeneID" id="63805397"/>
<gene>
    <name evidence="2" type="ORF">DL89DRAFT_270523</name>
</gene>